<sequence>MKYIFGLLFLTFTIQGFAQKAINSNKQKAVKQIVDVACGQCQFNMKTQQGCDLAVSINGKTYFVDGANIDAFGDAHATDGFCNAITKAEVIGTIKNNRFKATYFKPIKNK</sequence>
<evidence type="ECO:0000313" key="1">
    <source>
        <dbReference type="EMBL" id="MFC4262975.1"/>
    </source>
</evidence>
<gene>
    <name evidence="1" type="ORF">ACFOWM_08810</name>
</gene>
<dbReference type="EMBL" id="JBHSCZ010000002">
    <property type="protein sequence ID" value="MFC4262975.1"/>
    <property type="molecule type" value="Genomic_DNA"/>
</dbReference>
<comment type="caution">
    <text evidence="1">The sequence shown here is derived from an EMBL/GenBank/DDBJ whole genome shotgun (WGS) entry which is preliminary data.</text>
</comment>
<dbReference type="Pfam" id="PF19897">
    <property type="entry name" value="DUF6370"/>
    <property type="match status" value="1"/>
</dbReference>
<evidence type="ECO:0000313" key="2">
    <source>
        <dbReference type="Proteomes" id="UP001595907"/>
    </source>
</evidence>
<organism evidence="1 2">
    <name type="scientific">Ferruginibacter yonginensis</name>
    <dbReference type="NCBI Taxonomy" id="1310416"/>
    <lineage>
        <taxon>Bacteria</taxon>
        <taxon>Pseudomonadati</taxon>
        <taxon>Bacteroidota</taxon>
        <taxon>Chitinophagia</taxon>
        <taxon>Chitinophagales</taxon>
        <taxon>Chitinophagaceae</taxon>
        <taxon>Ferruginibacter</taxon>
    </lineage>
</organism>
<accession>A0ABV8QTK4</accession>
<dbReference type="RefSeq" id="WP_379708961.1">
    <property type="nucleotide sequence ID" value="NZ_JBHSCZ010000002.1"/>
</dbReference>
<dbReference type="InterPro" id="IPR045950">
    <property type="entry name" value="DUF6370"/>
</dbReference>
<keyword evidence="2" id="KW-1185">Reference proteome</keyword>
<reference evidence="2" key="1">
    <citation type="journal article" date="2019" name="Int. J. Syst. Evol. Microbiol.">
        <title>The Global Catalogue of Microorganisms (GCM) 10K type strain sequencing project: providing services to taxonomists for standard genome sequencing and annotation.</title>
        <authorList>
            <consortium name="The Broad Institute Genomics Platform"/>
            <consortium name="The Broad Institute Genome Sequencing Center for Infectious Disease"/>
            <person name="Wu L."/>
            <person name="Ma J."/>
        </authorList>
    </citation>
    <scope>NUCLEOTIDE SEQUENCE [LARGE SCALE GENOMIC DNA]</scope>
    <source>
        <strain evidence="2">CECT 8289</strain>
    </source>
</reference>
<name>A0ABV8QTK4_9BACT</name>
<dbReference type="Proteomes" id="UP001595907">
    <property type="component" value="Unassembled WGS sequence"/>
</dbReference>
<proteinExistence type="predicted"/>
<protein>
    <submittedName>
        <fullName evidence="1">DUF6370 family protein</fullName>
    </submittedName>
</protein>